<dbReference type="Gene3D" id="2.70.70.10">
    <property type="entry name" value="Glucose Permease (Domain IIA)"/>
    <property type="match status" value="1"/>
</dbReference>
<gene>
    <name evidence="4" type="ORF">EPICR_60093</name>
</gene>
<dbReference type="EMBL" id="CAACVI010000049">
    <property type="protein sequence ID" value="VEN75106.1"/>
    <property type="molecule type" value="Genomic_DNA"/>
</dbReference>
<sequence length="528" mass="59540">MKNSLAFLFFCARADETFRPPGASRFHMYRPESQKSRNENFVLITNPFIVMNIFLTWLRNILRKAFQKNLRTRRKKVRSRAVAALIFLCALSGAWLFQARLEGGNPSLVIKEPIDAIGISRNVSISVADEKSGLRLLEVSLLKDGKTVDLLKKRFPYAGVVKGGKVKSESFTVLIEPEKLGISDGKAELRASAVDYSWRRFFRGNRTYIQKNVQIDTRPPRIKIISRRHALIQGGAGLVIYRISEPCLRSGVRVGDRFYPGHAGYFEDKRVFMSFLAMGHNQGPGTVIFAEAVDLAGNRAKAGFPYYIMRKDFKRDRIRVSDAFINRKMPEFATEIPDNIKTSPVDHFLFVNRNLRKADSARLQALCAESDPAVHWSGKFLRLPGSVRRAGFADHRIYQYKGRTIDYQIHFGIDLASVSKDGVPAANAGRVAAAERFGIYGKTVLIDHGHGLFSLYAHLSQTHVRKDQMVKKGDVIGLTGKTGLAAGDHLHFGMMINGSFVNPVEWWDPMWVKKNIEKKIERAGLPVR</sequence>
<dbReference type="CDD" id="cd12797">
    <property type="entry name" value="M23_peptidase"/>
    <property type="match status" value="1"/>
</dbReference>
<evidence type="ECO:0000259" key="3">
    <source>
        <dbReference type="Pfam" id="PF01551"/>
    </source>
</evidence>
<dbReference type="PANTHER" id="PTHR21666">
    <property type="entry name" value="PEPTIDASE-RELATED"/>
    <property type="match status" value="1"/>
</dbReference>
<evidence type="ECO:0000256" key="2">
    <source>
        <dbReference type="SAM" id="Phobius"/>
    </source>
</evidence>
<protein>
    <recommendedName>
        <fullName evidence="3">M23ase beta-sheet core domain-containing protein</fullName>
    </recommendedName>
</protein>
<dbReference type="InterPro" id="IPR050570">
    <property type="entry name" value="Cell_wall_metabolism_enzyme"/>
</dbReference>
<dbReference type="InterPro" id="IPR016047">
    <property type="entry name" value="M23ase_b-sheet_dom"/>
</dbReference>
<evidence type="ECO:0000313" key="4">
    <source>
        <dbReference type="EMBL" id="VEN75106.1"/>
    </source>
</evidence>
<feature type="transmembrane region" description="Helical" evidence="2">
    <location>
        <begin position="79"/>
        <end position="97"/>
    </location>
</feature>
<dbReference type="SUPFAM" id="SSF51261">
    <property type="entry name" value="Duplicated hybrid motif"/>
    <property type="match status" value="1"/>
</dbReference>
<evidence type="ECO:0000256" key="1">
    <source>
        <dbReference type="ARBA" id="ARBA00022729"/>
    </source>
</evidence>
<organism evidence="4">
    <name type="scientific">uncultured Desulfobacteraceae bacterium</name>
    <dbReference type="NCBI Taxonomy" id="218296"/>
    <lineage>
        <taxon>Bacteria</taxon>
        <taxon>Pseudomonadati</taxon>
        <taxon>Thermodesulfobacteriota</taxon>
        <taxon>Desulfobacteria</taxon>
        <taxon>Desulfobacterales</taxon>
        <taxon>Desulfobacteraceae</taxon>
        <taxon>environmental samples</taxon>
    </lineage>
</organism>
<dbReference type="AlphaFoldDB" id="A0A484HL10"/>
<reference evidence="4" key="1">
    <citation type="submission" date="2019-01" db="EMBL/GenBank/DDBJ databases">
        <authorList>
            <consortium name="Genoscope - CEA"/>
            <person name="William W."/>
        </authorList>
    </citation>
    <scope>NUCLEOTIDE SEQUENCE</scope>
    <source>
        <strain evidence="4">CR-1</strain>
    </source>
</reference>
<keyword evidence="2" id="KW-1133">Transmembrane helix</keyword>
<feature type="domain" description="M23ase beta-sheet core" evidence="3">
    <location>
        <begin position="409"/>
        <end position="503"/>
    </location>
</feature>
<dbReference type="GO" id="GO:0004222">
    <property type="term" value="F:metalloendopeptidase activity"/>
    <property type="evidence" value="ECO:0007669"/>
    <property type="project" value="TreeGrafter"/>
</dbReference>
<name>A0A484HL10_9BACT</name>
<keyword evidence="1" id="KW-0732">Signal</keyword>
<keyword evidence="2" id="KW-0472">Membrane</keyword>
<accession>A0A484HL10</accession>
<keyword evidence="2" id="KW-0812">Transmembrane</keyword>
<dbReference type="Pfam" id="PF01551">
    <property type="entry name" value="Peptidase_M23"/>
    <property type="match status" value="1"/>
</dbReference>
<dbReference type="InterPro" id="IPR011055">
    <property type="entry name" value="Dup_hybrid_motif"/>
</dbReference>
<dbReference type="PANTHER" id="PTHR21666:SF289">
    <property type="entry name" value="L-ALA--D-GLU ENDOPEPTIDASE"/>
    <property type="match status" value="1"/>
</dbReference>
<feature type="transmembrane region" description="Helical" evidence="2">
    <location>
        <begin position="41"/>
        <end position="58"/>
    </location>
</feature>
<proteinExistence type="predicted"/>